<name>A0A225D2M2_9BACT</name>
<dbReference type="AlphaFoldDB" id="A0A225D2M2"/>
<gene>
    <name evidence="1" type="ORF">FRUB_08394</name>
</gene>
<reference evidence="2" key="1">
    <citation type="submission" date="2017-06" db="EMBL/GenBank/DDBJ databases">
        <title>Genome analysis of Fimbriiglobus ruber SP5, the first member of the order Planctomycetales with confirmed chitinolytic capability.</title>
        <authorList>
            <person name="Ravin N.V."/>
            <person name="Rakitin A.L."/>
            <person name="Ivanova A.A."/>
            <person name="Beletsky A.V."/>
            <person name="Kulichevskaya I.S."/>
            <person name="Mardanov A.V."/>
            <person name="Dedysh S.N."/>
        </authorList>
    </citation>
    <scope>NUCLEOTIDE SEQUENCE [LARGE SCALE GENOMIC DNA]</scope>
    <source>
        <strain evidence="2">SP5</strain>
    </source>
</reference>
<dbReference type="EMBL" id="NIDE01000017">
    <property type="protein sequence ID" value="OWK35831.1"/>
    <property type="molecule type" value="Genomic_DNA"/>
</dbReference>
<proteinExistence type="predicted"/>
<protein>
    <submittedName>
        <fullName evidence="1">Uncharacterized protein</fullName>
    </submittedName>
</protein>
<evidence type="ECO:0000313" key="2">
    <source>
        <dbReference type="Proteomes" id="UP000214646"/>
    </source>
</evidence>
<dbReference type="Proteomes" id="UP000214646">
    <property type="component" value="Unassembled WGS sequence"/>
</dbReference>
<sequence>MIAHLRVLGRAPLARRMVKNHPEYACALADLIDADSAAKVMNENEADVPALLNILLLTEDRLAKEKAVKVFARHGAFLAKFQKRGLLGLETLFLENADTEADRKYDEWLSAALGGASEYDLGALLLFAFVDGSEIRHRMATETPFCHKFSELWQRLLKVCDDVGQPLELHIGHPKLWDLLLREDGQKLLEMLGPVATELFFGTHWMTDELRNRLAQLTVRGYRNIIEAALMGKFKDHPLFHKLLKAKLPDELLGGAVEQLQSQGDSYYQRLGELAGICDDTDKFREQVRGKEPSSFDWVPFYDTYTVGRKLLAGERITGDEWLGLGLDAADVVLTVGTVGASKAETEVVKQTLKQAVKKQALVQAEKRIGQAMIKTATRKIASETARNSARGGKVAVADVGRWLFSSLLEPKNLNLLPKIEHDITGPTKFLYRNLAPGRESFKFATGLEARVFMRKDAHVVLRLDSVVERTALSESEKYLTSKVNELVDPHGEHAKQLQAAWFLANNAPALKKFFDHPPKPNGAQ</sequence>
<organism evidence="1 2">
    <name type="scientific">Fimbriiglobus ruber</name>
    <dbReference type="NCBI Taxonomy" id="1908690"/>
    <lineage>
        <taxon>Bacteria</taxon>
        <taxon>Pseudomonadati</taxon>
        <taxon>Planctomycetota</taxon>
        <taxon>Planctomycetia</taxon>
        <taxon>Gemmatales</taxon>
        <taxon>Gemmataceae</taxon>
        <taxon>Fimbriiglobus</taxon>
    </lineage>
</organism>
<evidence type="ECO:0000313" key="1">
    <source>
        <dbReference type="EMBL" id="OWK35831.1"/>
    </source>
</evidence>
<accession>A0A225D2M2</accession>
<keyword evidence="2" id="KW-1185">Reference proteome</keyword>
<comment type="caution">
    <text evidence="1">The sequence shown here is derived from an EMBL/GenBank/DDBJ whole genome shotgun (WGS) entry which is preliminary data.</text>
</comment>